<dbReference type="PRINTS" id="PR00338">
    <property type="entry name" value="NUSGTNSCPFCT"/>
</dbReference>
<dbReference type="NCBIfam" id="TIGR00922">
    <property type="entry name" value="nusG"/>
    <property type="match status" value="1"/>
</dbReference>
<keyword evidence="2 5" id="KW-0889">Transcription antitermination</keyword>
<evidence type="ECO:0000259" key="9">
    <source>
        <dbReference type="SMART" id="SM00739"/>
    </source>
</evidence>
<evidence type="ECO:0000256" key="5">
    <source>
        <dbReference type="HAMAP-Rule" id="MF_00948"/>
    </source>
</evidence>
<dbReference type="Proteomes" id="UP000663088">
    <property type="component" value="Chromosome"/>
</dbReference>
<dbReference type="PANTHER" id="PTHR30265:SF2">
    <property type="entry name" value="TRANSCRIPTION TERMINATION_ANTITERMINATION PROTEIN NUSG"/>
    <property type="match status" value="1"/>
</dbReference>
<sequence length="201" mass="23062">MMKAEYSDVEMDEITAKSQNMQWYALHVLSGQEEKVKKNLEKRIKTEEMQDLVGEVVIPVERVSEVRKGKRIEINRKLYPGYVFLQIQLRDSSGKLIERAWYFVRETPGVIGFADGDNPLPMPREQVEGMLRQIQERTSSALPKTIFSVGDRVKVGDGPFLNSEGVIEEVDLERGKLRVSVNIFGRSTPVELEYWQVEKAS</sequence>
<evidence type="ECO:0000313" key="10">
    <source>
        <dbReference type="EMBL" id="QSR86593.1"/>
    </source>
</evidence>
<dbReference type="CDD" id="cd06091">
    <property type="entry name" value="KOW_NusG"/>
    <property type="match status" value="1"/>
</dbReference>
<dbReference type="InterPro" id="IPR036735">
    <property type="entry name" value="NGN_dom_sf"/>
</dbReference>
<dbReference type="InterPro" id="IPR047050">
    <property type="entry name" value="NGN"/>
</dbReference>
<feature type="domain" description="KOW" evidence="9">
    <location>
        <begin position="146"/>
        <end position="173"/>
    </location>
</feature>
<dbReference type="Pfam" id="PF02357">
    <property type="entry name" value="NusG"/>
    <property type="match status" value="1"/>
</dbReference>
<evidence type="ECO:0000313" key="11">
    <source>
        <dbReference type="Proteomes" id="UP000663088"/>
    </source>
</evidence>
<keyword evidence="4 5" id="KW-0804">Transcription</keyword>
<dbReference type="InterPro" id="IPR001062">
    <property type="entry name" value="Transcrpt_antiterm_NusG"/>
</dbReference>
<organism evidence="10 11">
    <name type="scientific">Candidatus Methylacidiphilum infernorum</name>
    <dbReference type="NCBI Taxonomy" id="511746"/>
    <lineage>
        <taxon>Bacteria</taxon>
        <taxon>Pseudomonadati</taxon>
        <taxon>Verrucomicrobiota</taxon>
        <taxon>Methylacidiphilae</taxon>
        <taxon>Methylacidiphilales</taxon>
        <taxon>Methylacidiphilaceae</taxon>
        <taxon>Methylacidiphilum (ex Ratnadevi et al. 2023)</taxon>
    </lineage>
</organism>
<comment type="similarity">
    <text evidence="5 7">Belongs to the NusG family.</text>
</comment>
<evidence type="ECO:0000256" key="6">
    <source>
        <dbReference type="NCBIfam" id="TIGR00922"/>
    </source>
</evidence>
<proteinExistence type="inferred from homology"/>
<dbReference type="Gene3D" id="3.30.70.940">
    <property type="entry name" value="NusG, N-terminal domain"/>
    <property type="match status" value="1"/>
</dbReference>
<dbReference type="SUPFAM" id="SSF82679">
    <property type="entry name" value="N-utilization substance G protein NusG, N-terminal domain"/>
    <property type="match status" value="1"/>
</dbReference>
<evidence type="ECO:0000256" key="1">
    <source>
        <dbReference type="ARBA" id="ARBA00022472"/>
    </source>
</evidence>
<evidence type="ECO:0000256" key="3">
    <source>
        <dbReference type="ARBA" id="ARBA00023015"/>
    </source>
</evidence>
<dbReference type="CDD" id="cd09891">
    <property type="entry name" value="NGN_Bact_1"/>
    <property type="match status" value="1"/>
</dbReference>
<dbReference type="InterPro" id="IPR043425">
    <property type="entry name" value="NusG-like"/>
</dbReference>
<dbReference type="EMBL" id="CP065956">
    <property type="protein sequence ID" value="QSR86593.1"/>
    <property type="molecule type" value="Genomic_DNA"/>
</dbReference>
<evidence type="ECO:0000259" key="8">
    <source>
        <dbReference type="SMART" id="SM00738"/>
    </source>
</evidence>
<comment type="function">
    <text evidence="5 7">Participates in transcription elongation, termination and antitermination.</text>
</comment>
<dbReference type="InterPro" id="IPR014722">
    <property type="entry name" value="Rib_uL2_dom2"/>
</dbReference>
<evidence type="ECO:0000256" key="2">
    <source>
        <dbReference type="ARBA" id="ARBA00022814"/>
    </source>
</evidence>
<name>A0ABX7PV38_9BACT</name>
<feature type="domain" description="NusG-like N-terminal" evidence="8">
    <location>
        <begin position="20"/>
        <end position="134"/>
    </location>
</feature>
<protein>
    <recommendedName>
        <fullName evidence="5 6">Transcription termination/antitermination protein NusG</fullName>
    </recommendedName>
</protein>
<dbReference type="InterPro" id="IPR005824">
    <property type="entry name" value="KOW"/>
</dbReference>
<dbReference type="InterPro" id="IPR006645">
    <property type="entry name" value="NGN-like_dom"/>
</dbReference>
<keyword evidence="3 5" id="KW-0805">Transcription regulation</keyword>
<dbReference type="InterPro" id="IPR015869">
    <property type="entry name" value="Transcrpt_antiterm_NusG_bac_CS"/>
</dbReference>
<keyword evidence="11" id="KW-1185">Reference proteome</keyword>
<dbReference type="SUPFAM" id="SSF50104">
    <property type="entry name" value="Translation proteins SH3-like domain"/>
    <property type="match status" value="1"/>
</dbReference>
<reference evidence="10 11" key="1">
    <citation type="submission" date="2020-12" db="EMBL/GenBank/DDBJ databases">
        <authorList>
            <person name="Awala S.I."/>
            <person name="Gwak J.-H."/>
            <person name="Kim S.-J."/>
            <person name="Rhee S.-K."/>
        </authorList>
    </citation>
    <scope>NUCLEOTIDE SEQUENCE [LARGE SCALE GENOMIC DNA]</scope>
    <source>
        <strain evidence="10 11">IT5</strain>
    </source>
</reference>
<dbReference type="PROSITE" id="PS01014">
    <property type="entry name" value="NUSG"/>
    <property type="match status" value="1"/>
</dbReference>
<dbReference type="Gene3D" id="2.30.30.30">
    <property type="match status" value="1"/>
</dbReference>
<dbReference type="HAMAP" id="MF_00948">
    <property type="entry name" value="NusG"/>
    <property type="match status" value="1"/>
</dbReference>
<dbReference type="PANTHER" id="PTHR30265">
    <property type="entry name" value="RHO-INTERACTING TRANSCRIPTION TERMINATION FACTOR NUSG"/>
    <property type="match status" value="1"/>
</dbReference>
<keyword evidence="1 5" id="KW-0806">Transcription termination</keyword>
<evidence type="ECO:0000256" key="7">
    <source>
        <dbReference type="RuleBase" id="RU000538"/>
    </source>
</evidence>
<evidence type="ECO:0000256" key="4">
    <source>
        <dbReference type="ARBA" id="ARBA00023163"/>
    </source>
</evidence>
<accession>A0ABX7PV38</accession>
<dbReference type="InterPro" id="IPR008991">
    <property type="entry name" value="Translation_prot_SH3-like_sf"/>
</dbReference>
<dbReference type="SMART" id="SM00738">
    <property type="entry name" value="NGN"/>
    <property type="match status" value="1"/>
</dbReference>
<gene>
    <name evidence="5 10" type="primary">nusG</name>
    <name evidence="10" type="ORF">EM20IM_08935</name>
</gene>
<dbReference type="SMART" id="SM00739">
    <property type="entry name" value="KOW"/>
    <property type="match status" value="1"/>
</dbReference>